<dbReference type="PANTHER" id="PTHR46147">
    <property type="entry name" value="HISTONE-LYSINE N-METHYLTRANSFERASE ASH1"/>
    <property type="match status" value="1"/>
</dbReference>
<name>A0A8B7ZLN7_ACAPL</name>
<keyword evidence="8" id="KW-0479">Metal-binding</keyword>
<dbReference type="SUPFAM" id="SSF57903">
    <property type="entry name" value="FYVE/PHD zinc finger"/>
    <property type="match status" value="1"/>
</dbReference>
<dbReference type="Gene3D" id="2.30.30.490">
    <property type="match status" value="1"/>
</dbReference>
<dbReference type="PROSITE" id="PS51215">
    <property type="entry name" value="AWS"/>
    <property type="match status" value="1"/>
</dbReference>
<dbReference type="InterPro" id="IPR011011">
    <property type="entry name" value="Znf_FYVE_PHD"/>
</dbReference>
<feature type="compositionally biased region" description="Basic residues" evidence="19">
    <location>
        <begin position="1141"/>
        <end position="1153"/>
    </location>
</feature>
<dbReference type="GO" id="GO:0042800">
    <property type="term" value="F:histone H3K4 methyltransferase activity"/>
    <property type="evidence" value="ECO:0007669"/>
    <property type="project" value="TreeGrafter"/>
</dbReference>
<dbReference type="CDD" id="cd04717">
    <property type="entry name" value="BAH_polybromo"/>
    <property type="match status" value="1"/>
</dbReference>
<evidence type="ECO:0000259" key="23">
    <source>
        <dbReference type="PROSITE" id="PS51038"/>
    </source>
</evidence>
<dbReference type="PROSITE" id="PS51038">
    <property type="entry name" value="BAH"/>
    <property type="match status" value="1"/>
</dbReference>
<dbReference type="GeneID" id="110987401"/>
<evidence type="ECO:0000256" key="13">
    <source>
        <dbReference type="ARBA" id="ARBA00023015"/>
    </source>
</evidence>
<feature type="compositionally biased region" description="Polar residues" evidence="19">
    <location>
        <begin position="1263"/>
        <end position="1286"/>
    </location>
</feature>
<dbReference type="InterPro" id="IPR001487">
    <property type="entry name" value="Bromodomain"/>
</dbReference>
<dbReference type="InterPro" id="IPR043151">
    <property type="entry name" value="BAH_sf"/>
</dbReference>
<dbReference type="Pfam" id="PF00439">
    <property type="entry name" value="Bromodomain"/>
    <property type="match status" value="1"/>
</dbReference>
<dbReference type="GO" id="GO:0032259">
    <property type="term" value="P:methylation"/>
    <property type="evidence" value="ECO:0007669"/>
    <property type="project" value="UniProtKB-KW"/>
</dbReference>
<feature type="domain" description="Post-SET" evidence="22">
    <location>
        <begin position="2303"/>
        <end position="2319"/>
    </location>
</feature>
<feature type="compositionally biased region" description="Basic and acidic residues" evidence="19">
    <location>
        <begin position="951"/>
        <end position="961"/>
    </location>
</feature>
<dbReference type="Gene3D" id="1.20.920.10">
    <property type="entry name" value="Bromodomain-like"/>
    <property type="match status" value="1"/>
</dbReference>
<evidence type="ECO:0000313" key="25">
    <source>
        <dbReference type="Proteomes" id="UP000694845"/>
    </source>
</evidence>
<evidence type="ECO:0000256" key="4">
    <source>
        <dbReference type="ARBA" id="ARBA00022553"/>
    </source>
</evidence>
<feature type="region of interest" description="Disordered" evidence="19">
    <location>
        <begin position="1815"/>
        <end position="1841"/>
    </location>
</feature>
<dbReference type="Gene3D" id="2.170.270.10">
    <property type="entry name" value="SET domain"/>
    <property type="match status" value="1"/>
</dbReference>
<dbReference type="InterPro" id="IPR018359">
    <property type="entry name" value="Bromodomain_CS"/>
</dbReference>
<sequence length="2997" mass="330483">MESNFVNCNLDGKSTGPGLMASEDKDQASFPEFHVHATNYTKGQLKMKLKSNKKAGIIEVQHKPEEVSSSPEVQTEQETEEGLDNTEKCSSEFGAKSSHSGATEPNPPPTPPVLSTSKSTKVTTGNPTMESLMALTNHADSGAFLPANSGSSMCEPMNFGQVGPMGHEGNNNRVEGAADGYVNPCVSIGSQSASDVATAEYLQKQEEEELLQAFADSTVAQGIAQALDVDSLTPSFVSEQGFELSVADVDLEPEDRLHCRFAPKSEASGMENENVNRTQECDQSLLMAGRTSENAIAMELPTSEIAQQPDIHVPPTGIQMVVEVMEMEDGQDTALDSSNPPNETLDFGYRSYSHNFGADAVMEKESDLSNLTGDEQEVDSKAISLAVVVSESQYTVHSGYSPKAKQTTSPKSQPKAVKACQKSKKAKSKATPSKPSPVIAVNSCSKSPSVAKTSTKSPKSRTADGPMAEVDKRNTACCKKPAKEQNLSSPNKTKLSVQKAKLSTSVKDLSHVGPDKPTKPAGSRNSKVTTIQSKTGIGKEKGISEIPKRSIKSKSKGSEAVVKPTKTRKSKQSLDVLESGAKAKGKGSKKKSKSLPISVDLSKVNVMVAADHAVKKPKKVKSKSKEKDNDPKLSSLAITSPSSKTHPATGKSCLSPKPTKSKPKMKSTAAVPKEKAIREKTSKAKSKKKLDLCMSPLPVASQLPLNTHSENSIPPVLEIATKTPKKVSKTKKSTKKSKSGKFKSCKSKVLSSTIVHTDGLLQVATKLHKRSKTCKIGKKEKKGKRVKKHKTKEKLKECIPERLHPPPARLPLGSTSPLHILIPDEEPIASPLSSPPCPPSKGKGKKSGSGVARLMSEWLLENGNEEDDDEETIMLHQGKQLQRSPKIDSSKSSKTCSPNKEASAPVSPISSSCLGTPTKMPHVFAEPVKALHEAAKKRPLNVDPIRPEIMEGSKEKQHKEQTPSPQSATTCMSEETMFSDSGIGTDNNSNPDQHVLDKHRRRSVPSVTESDMSSELLETHPLATSAHGLYSYGKKDKHRKLMNWHFGPHRKRRKKYRFMRQPGRMSPAFVFELDAVIMELRALQLENLEDINDITMVMPKATDKELEPKNHLSAIAKLNPNYSSYLRPSYLATVLSNPHSKTNKHKSGKKKRKEKEEKKKRECFVGEEKNRQDQREQYLSNSGSQETVSCNTSQVASRPSRLDVNECQETDSSPHDFDPAVSDVVSFSTKVNFPSCTPAFGNKRTEPIVTNDRKQEDADQREQTATVVETELSSNRRTPGKVSSKNVRSKRTKAAKSSGTKPSSGIDSKEENVLHSGLDEQQLSIATNQHDGSGQPTPSAERGSSVLDDGTVHYIADSASIASDCDTVENGESRLSKHSLNLKVEETSAVTEIAQKATVPHKSQPELGMSSLPEATVPSDAVPANAKSPVKRRRKKRTARFTSSKSKAYIKRKLEVLKKKAEDEALLANQQQKEGDMSESGQSNKVGNASAECTIAADVENNNILEQKEEVTNTCHPPEMPAEQGKQLPTAPTNCTLSEGSKVLASPLAEETKKKIKAGNESVLQKKRTKKPKLDKSRVDATNGCIQGSECCTESVGPCTNDMLVVESDRILSMDKLVDSVKASIQTGSSGDGRGEPKTTKGKKGASPKLSKGPGSRAEKESHKPEPGPVSAVGALADNIFDRLKTSSDPAQAHEGSQGTGSATGSGHSQSPKSIVADSRDTVGMQTAGKTNKKQTSKQQRGEAKQPKTAGRKRSYKTKAVVEEARDASAGTSASKRSCKVEICLDLVLAGTTDNPSVTPQQGLSVNSLGSTAQTCQTQSISDTASKQENSAPVSDSTNTERLQDRMLLNSNTPPMDGAVEINSKTLELETFTVAKNPTKTKTLKVQKKKLQMSKVPKIVLKRTLDTAAVDESSKPLKKRKLMKEPLVTCADNSLISLPSQPSTSTAPFPTPCMPPSTLNSKSPDKMASSPQPSSASKMKKVKPQVSICRTTVSLGGPKSPMTVSSSRGCARQQGKKRPFPKKSYWKAGIYSSTFKIDPLATPAEEESKDEVTDQAGVAEDEAESSLLPLPILSGSVFWEEEDDFQLPYDLWWLHAHNKLANRCDPSKYKKLKNNIYYDVKPICSTQNSCNCRRPKDGIQKGCGDDCLNRMVLSECSPSTCPCGELCCNQRIQKHEWAPGLQRFMTKDRGWGIRTKHPIKGGEFILEYVGEVISVKELWKRALSDYQYQKHHYYLNLDSGTVIDGYRYGNEGRFVNHSCDPNCEMQKWSVSGMYRIALFALRDIEANQELTYDYNFHAFNLETQQECMCGSANCRRTIGGKTQKLNGVVKKETNQGKKTGKKCGRPVKDKKKLQNQLKKRENVAEQLSALKTLRLRLPRPMSVREMNLIADRRVFLLRNIEKVKRVREALLKARQGNNSVKVNNPDTNKKDVFMAQFTALKTSRSVKTRRLAAAEVNQEVTKAARLAQVFKDIYTVVCTYRDANGQSLAIPFMNRPSKKRNQDYYQRIPDPIDLSTIERHIMSGYYKTVEKFDEHFMRVFRNAEKYHGKKSELGKDAAVLRKAYLKAKVDNAKFFEDILGEPQKEKEHKEDSKAAKEEEEEEVIRCLCGLFNDEGLMIQCEQCFIWQHCDCIDMKEPAEHYLCELCQPRPVPKEIGMVPQPKFAQPDQTYYLCLERDKTLTVRQGYCVYLANDNQHRSADGSTIKTAAEVMADVNPAELNIFRVEKLWKTESGEKFAFGHHFLRPYETHHTPSRKFFQNELFRVPLYEIIKLEIIVGVCCVMDLYTYCKGRPKGTEEKHVYICEYRLDKTAHLFTPISRNKYPICTKSYAFDKFDKKLMPKRDYSPHHVPEHFKRGYGGRTTCSKDKSEREEGEGQHDRGGDDSQGASQYATAGGKQQQRSKVKSAKSNASSSADEDQKQKKINKKREKEQSLAARRQMEQQKAERMAGQKDRLNGLLLGLLAKLPSKQPVDLTYLLEEGHGKRRCKRPPHSLDGFF</sequence>
<dbReference type="Proteomes" id="UP000694845">
    <property type="component" value="Unplaced"/>
</dbReference>
<dbReference type="SMART" id="SM00508">
    <property type="entry name" value="PostSET"/>
    <property type="match status" value="1"/>
</dbReference>
<keyword evidence="4" id="KW-0597">Phosphoprotein</keyword>
<dbReference type="SMART" id="SM00439">
    <property type="entry name" value="BAH"/>
    <property type="match status" value="1"/>
</dbReference>
<dbReference type="InterPro" id="IPR001214">
    <property type="entry name" value="SET_dom"/>
</dbReference>
<feature type="region of interest" description="Disordered" evidence="19">
    <location>
        <begin position="1"/>
        <end position="25"/>
    </location>
</feature>
<dbReference type="PROSITE" id="PS50868">
    <property type="entry name" value="POST_SET"/>
    <property type="match status" value="1"/>
</dbReference>
<dbReference type="InterPro" id="IPR001025">
    <property type="entry name" value="BAH_dom"/>
</dbReference>
<dbReference type="Pfam" id="PF01426">
    <property type="entry name" value="BAH"/>
    <property type="match status" value="1"/>
</dbReference>
<keyword evidence="16" id="KW-0804">Transcription</keyword>
<dbReference type="Pfam" id="PF17907">
    <property type="entry name" value="AWS"/>
    <property type="match status" value="1"/>
</dbReference>
<keyword evidence="5" id="KW-0489">Methyltransferase</keyword>
<keyword evidence="3" id="KW-0158">Chromosome</keyword>
<dbReference type="PROSITE" id="PS50014">
    <property type="entry name" value="BROMODOMAIN_2"/>
    <property type="match status" value="1"/>
</dbReference>
<keyword evidence="17" id="KW-0539">Nucleus</keyword>
<feature type="region of interest" description="Disordered" evidence="19">
    <location>
        <begin position="722"/>
        <end position="742"/>
    </location>
</feature>
<dbReference type="Pfam" id="PF20826">
    <property type="entry name" value="PHD_5"/>
    <property type="match status" value="1"/>
</dbReference>
<proteinExistence type="predicted"/>
<dbReference type="InterPro" id="IPR046341">
    <property type="entry name" value="SET_dom_sf"/>
</dbReference>
<evidence type="ECO:0000256" key="10">
    <source>
        <dbReference type="ARBA" id="ARBA00022771"/>
    </source>
</evidence>
<evidence type="ECO:0000256" key="18">
    <source>
        <dbReference type="PROSITE-ProRule" id="PRU00035"/>
    </source>
</evidence>
<evidence type="ECO:0000256" key="9">
    <source>
        <dbReference type="ARBA" id="ARBA00022737"/>
    </source>
</evidence>
<feature type="compositionally biased region" description="Acidic residues" evidence="19">
    <location>
        <begin position="863"/>
        <end position="872"/>
    </location>
</feature>
<dbReference type="CDD" id="cd15548">
    <property type="entry name" value="PHD_ASH1L"/>
    <property type="match status" value="1"/>
</dbReference>
<dbReference type="Gene3D" id="3.30.40.10">
    <property type="entry name" value="Zinc/RING finger domain, C3HC4 (zinc finger)"/>
    <property type="match status" value="1"/>
</dbReference>
<dbReference type="InterPro" id="IPR043320">
    <property type="entry name" value="Bromo_ASH1L"/>
</dbReference>
<feature type="compositionally biased region" description="Basic and acidic residues" evidence="19">
    <location>
        <begin position="508"/>
        <end position="518"/>
    </location>
</feature>
<feature type="domain" description="BAH" evidence="23">
    <location>
        <begin position="2702"/>
        <end position="2818"/>
    </location>
</feature>
<evidence type="ECO:0000256" key="17">
    <source>
        <dbReference type="ARBA" id="ARBA00023242"/>
    </source>
</evidence>
<protein>
    <submittedName>
        <fullName evidence="26">Histone-lysine N-methyltransferase ASH1L-like isoform X1</fullName>
    </submittedName>
</protein>
<dbReference type="CDD" id="cd19174">
    <property type="entry name" value="SET_ASH1L"/>
    <property type="match status" value="1"/>
</dbReference>
<keyword evidence="15" id="KW-0010">Activator</keyword>
<feature type="compositionally biased region" description="Basic residues" evidence="19">
    <location>
        <begin position="1429"/>
        <end position="1439"/>
    </location>
</feature>
<dbReference type="GO" id="GO:0005654">
    <property type="term" value="C:nucleoplasm"/>
    <property type="evidence" value="ECO:0007669"/>
    <property type="project" value="TreeGrafter"/>
</dbReference>
<feature type="region of interest" description="Disordered" evidence="19">
    <location>
        <begin position="1467"/>
        <end position="1489"/>
    </location>
</feature>
<feature type="compositionally biased region" description="Polar residues" evidence="19">
    <location>
        <begin position="485"/>
        <end position="507"/>
    </location>
</feature>
<feature type="compositionally biased region" description="Low complexity" evidence="19">
    <location>
        <begin position="113"/>
        <end position="124"/>
    </location>
</feature>
<dbReference type="FunFam" id="2.170.270.10:FF:000011">
    <property type="entry name" value="Histone-lysine N-methyltransferase"/>
    <property type="match status" value="1"/>
</dbReference>
<feature type="compositionally biased region" description="Polar residues" evidence="19">
    <location>
        <begin position="1935"/>
        <end position="1948"/>
    </location>
</feature>
<dbReference type="SMART" id="SM00570">
    <property type="entry name" value="AWS"/>
    <property type="match status" value="1"/>
</dbReference>
<dbReference type="InterPro" id="IPR043319">
    <property type="entry name" value="PHD_ASH1L"/>
</dbReference>
<evidence type="ECO:0000256" key="1">
    <source>
        <dbReference type="ARBA" id="ARBA00004123"/>
    </source>
</evidence>
<dbReference type="InterPro" id="IPR036427">
    <property type="entry name" value="Bromodomain-like_sf"/>
</dbReference>
<evidence type="ECO:0000259" key="21">
    <source>
        <dbReference type="PROSITE" id="PS50280"/>
    </source>
</evidence>
<feature type="compositionally biased region" description="Polar residues" evidence="19">
    <location>
        <begin position="442"/>
        <end position="457"/>
    </location>
</feature>
<feature type="compositionally biased region" description="Basic and acidic residues" evidence="19">
    <location>
        <begin position="2841"/>
        <end position="2854"/>
    </location>
</feature>
<organism evidence="25 26">
    <name type="scientific">Acanthaster planci</name>
    <name type="common">Crown-of-thorns starfish</name>
    <dbReference type="NCBI Taxonomy" id="133434"/>
    <lineage>
        <taxon>Eukaryota</taxon>
        <taxon>Metazoa</taxon>
        <taxon>Echinodermata</taxon>
        <taxon>Eleutherozoa</taxon>
        <taxon>Asterozoa</taxon>
        <taxon>Asteroidea</taxon>
        <taxon>Valvatacea</taxon>
        <taxon>Valvatida</taxon>
        <taxon>Acanthasteridae</taxon>
        <taxon>Acanthaster</taxon>
    </lineage>
</organism>
<feature type="domain" description="SET" evidence="21">
    <location>
        <begin position="2179"/>
        <end position="2295"/>
    </location>
</feature>
<feature type="compositionally biased region" description="Polar residues" evidence="19">
    <location>
        <begin position="2885"/>
        <end position="2898"/>
    </location>
</feature>
<evidence type="ECO:0000256" key="11">
    <source>
        <dbReference type="ARBA" id="ARBA00022833"/>
    </source>
</evidence>
<dbReference type="PROSITE" id="PS01359">
    <property type="entry name" value="ZF_PHD_1"/>
    <property type="match status" value="1"/>
</dbReference>
<feature type="region of interest" description="Disordered" evidence="19">
    <location>
        <begin position="1623"/>
        <end position="1773"/>
    </location>
</feature>
<keyword evidence="7" id="KW-0949">S-adenosyl-L-methionine</keyword>
<keyword evidence="25" id="KW-1185">Reference proteome</keyword>
<keyword evidence="14 18" id="KW-0103">Bromodomain</keyword>
<evidence type="ECO:0000256" key="16">
    <source>
        <dbReference type="ARBA" id="ARBA00023163"/>
    </source>
</evidence>
<dbReference type="SMART" id="SM00249">
    <property type="entry name" value="PHD"/>
    <property type="match status" value="1"/>
</dbReference>
<dbReference type="GO" id="GO:0003682">
    <property type="term" value="F:chromatin binding"/>
    <property type="evidence" value="ECO:0007669"/>
    <property type="project" value="InterPro"/>
</dbReference>
<evidence type="ECO:0000256" key="19">
    <source>
        <dbReference type="SAM" id="MobiDB-lite"/>
    </source>
</evidence>
<feature type="compositionally biased region" description="Basic and acidic residues" evidence="19">
    <location>
        <begin position="2927"/>
        <end position="2949"/>
    </location>
</feature>
<dbReference type="GO" id="GO:0008270">
    <property type="term" value="F:zinc ion binding"/>
    <property type="evidence" value="ECO:0007669"/>
    <property type="project" value="UniProtKB-KW"/>
</dbReference>
<feature type="region of interest" description="Disordered" evidence="19">
    <location>
        <begin position="951"/>
        <end position="1015"/>
    </location>
</feature>
<dbReference type="FunFam" id="1.20.920.10:FF:000025">
    <property type="entry name" value="Histone-lysine N-methyltransferase"/>
    <property type="match status" value="1"/>
</dbReference>
<feature type="compositionally biased region" description="Polar residues" evidence="19">
    <location>
        <begin position="1295"/>
        <end position="1306"/>
    </location>
</feature>
<evidence type="ECO:0000256" key="7">
    <source>
        <dbReference type="ARBA" id="ARBA00022691"/>
    </source>
</evidence>
<dbReference type="InterPro" id="IPR019786">
    <property type="entry name" value="Zinc_finger_PHD-type_CS"/>
</dbReference>
<dbReference type="GO" id="GO:0006355">
    <property type="term" value="P:regulation of DNA-templated transcription"/>
    <property type="evidence" value="ECO:0007669"/>
    <property type="project" value="TreeGrafter"/>
</dbReference>
<feature type="region of interest" description="Disordered" evidence="19">
    <location>
        <begin position="1412"/>
        <end position="1444"/>
    </location>
</feature>
<dbReference type="PROSITE" id="PS00633">
    <property type="entry name" value="BROMODOMAIN_1"/>
    <property type="match status" value="1"/>
</dbReference>
<feature type="compositionally biased region" description="Polar residues" evidence="19">
    <location>
        <begin position="523"/>
        <end position="535"/>
    </location>
</feature>
<feature type="compositionally biased region" description="Basic and acidic residues" evidence="19">
    <location>
        <begin position="672"/>
        <end position="682"/>
    </location>
</feature>
<feature type="compositionally biased region" description="Polar residues" evidence="19">
    <location>
        <begin position="1177"/>
        <end position="1197"/>
    </location>
</feature>
<feature type="compositionally biased region" description="Polar residues" evidence="19">
    <location>
        <begin position="636"/>
        <end position="646"/>
    </location>
</feature>
<reference evidence="26" key="1">
    <citation type="submission" date="2025-08" db="UniProtKB">
        <authorList>
            <consortium name="RefSeq"/>
        </authorList>
    </citation>
    <scope>IDENTIFICATION</scope>
</reference>
<feature type="region of interest" description="Disordered" evidence="19">
    <location>
        <begin position="1556"/>
        <end position="1577"/>
    </location>
</feature>
<evidence type="ECO:0000256" key="5">
    <source>
        <dbReference type="ARBA" id="ARBA00022603"/>
    </source>
</evidence>
<dbReference type="SUPFAM" id="SSF82199">
    <property type="entry name" value="SET domain"/>
    <property type="match status" value="1"/>
</dbReference>
<evidence type="ECO:0000313" key="26">
    <source>
        <dbReference type="RefSeq" id="XP_022105810.1"/>
    </source>
</evidence>
<feature type="compositionally biased region" description="Polar residues" evidence="19">
    <location>
        <begin position="396"/>
        <end position="412"/>
    </location>
</feature>
<evidence type="ECO:0000256" key="14">
    <source>
        <dbReference type="ARBA" id="ARBA00023117"/>
    </source>
</evidence>
<evidence type="ECO:0000259" key="20">
    <source>
        <dbReference type="PROSITE" id="PS50014"/>
    </source>
</evidence>
<feature type="compositionally biased region" description="Basic and acidic residues" evidence="19">
    <location>
        <begin position="1243"/>
        <end position="1262"/>
    </location>
</feature>
<evidence type="ECO:0000256" key="8">
    <source>
        <dbReference type="ARBA" id="ARBA00022723"/>
    </source>
</evidence>
<dbReference type="PANTHER" id="PTHR46147:SF3">
    <property type="entry name" value="HISTONE-LYSINE N-METHYLTRANSFERASE ASH1"/>
    <property type="match status" value="1"/>
</dbReference>
<feature type="region of interest" description="Disordered" evidence="19">
    <location>
        <begin position="1235"/>
        <end position="1309"/>
    </location>
</feature>
<dbReference type="CDD" id="cd05525">
    <property type="entry name" value="Bromo_ASH1"/>
    <property type="match status" value="1"/>
</dbReference>
<keyword evidence="13" id="KW-0805">Transcription regulation</keyword>
<dbReference type="KEGG" id="aplc:110987401"/>
<gene>
    <name evidence="26" type="primary">LOC110987401</name>
</gene>
<feature type="region of interest" description="Disordered" evidence="19">
    <location>
        <begin position="769"/>
        <end position="918"/>
    </location>
</feature>
<feature type="compositionally biased region" description="Basic residues" evidence="19">
    <location>
        <begin position="583"/>
        <end position="593"/>
    </location>
</feature>
<dbReference type="RefSeq" id="XP_022105810.1">
    <property type="nucleotide sequence ID" value="XM_022250118.1"/>
</dbReference>
<evidence type="ECO:0000256" key="12">
    <source>
        <dbReference type="ARBA" id="ARBA00022853"/>
    </source>
</evidence>
<evidence type="ECO:0000256" key="3">
    <source>
        <dbReference type="ARBA" id="ARBA00022454"/>
    </source>
</evidence>
<keyword evidence="9" id="KW-0677">Repeat</keyword>
<feature type="compositionally biased region" description="Polar residues" evidence="19">
    <location>
        <begin position="962"/>
        <end position="992"/>
    </location>
</feature>
<dbReference type="PROSITE" id="PS50280">
    <property type="entry name" value="SET"/>
    <property type="match status" value="1"/>
</dbReference>
<evidence type="ECO:0000256" key="2">
    <source>
        <dbReference type="ARBA" id="ARBA00004286"/>
    </source>
</evidence>
<feature type="domain" description="Bromo" evidence="20">
    <location>
        <begin position="2484"/>
        <end position="2554"/>
    </location>
</feature>
<dbReference type="SMART" id="SM00297">
    <property type="entry name" value="BROMO"/>
    <property type="match status" value="1"/>
</dbReference>
<feature type="domain" description="AWS" evidence="24">
    <location>
        <begin position="2125"/>
        <end position="2176"/>
    </location>
</feature>
<dbReference type="SUPFAM" id="SSF47370">
    <property type="entry name" value="Bromodomain"/>
    <property type="match status" value="1"/>
</dbReference>
<feature type="compositionally biased region" description="Acidic residues" evidence="19">
    <location>
        <begin position="75"/>
        <end position="84"/>
    </location>
</feature>
<feature type="compositionally biased region" description="Basic residues" evidence="19">
    <location>
        <begin position="769"/>
        <end position="793"/>
    </location>
</feature>
<feature type="compositionally biased region" description="Basic and acidic residues" evidence="19">
    <location>
        <begin position="794"/>
        <end position="804"/>
    </location>
</feature>
<accession>A0A8B7ZLN7</accession>
<feature type="compositionally biased region" description="Basic and acidic residues" evidence="19">
    <location>
        <begin position="1657"/>
        <end position="1666"/>
    </location>
</feature>
<dbReference type="Pfam" id="PF00856">
    <property type="entry name" value="SET"/>
    <property type="match status" value="1"/>
</dbReference>
<keyword evidence="6" id="KW-0808">Transferase</keyword>
<evidence type="ECO:0000259" key="24">
    <source>
        <dbReference type="PROSITE" id="PS51215"/>
    </source>
</evidence>
<feature type="compositionally biased region" description="Basic residues" evidence="19">
    <location>
        <begin position="723"/>
        <end position="742"/>
    </location>
</feature>
<feature type="compositionally biased region" description="Basic and acidic residues" evidence="19">
    <location>
        <begin position="537"/>
        <end position="548"/>
    </location>
</feature>
<keyword evidence="11" id="KW-0862">Zinc</keyword>
<keyword evidence="10" id="KW-0863">Zinc-finger</keyword>
<dbReference type="InterPro" id="IPR013083">
    <property type="entry name" value="Znf_RING/FYVE/PHD"/>
</dbReference>
<feature type="region of interest" description="Disordered" evidence="19">
    <location>
        <begin position="1935"/>
        <end position="2018"/>
    </location>
</feature>
<evidence type="ECO:0000256" key="6">
    <source>
        <dbReference type="ARBA" id="ARBA00022679"/>
    </source>
</evidence>
<feature type="compositionally biased region" description="Basic and acidic residues" evidence="19">
    <location>
        <begin position="2863"/>
        <end position="2882"/>
    </location>
</feature>
<feature type="region of interest" description="Disordered" evidence="19">
    <location>
        <begin position="56"/>
        <end position="126"/>
    </location>
</feature>
<dbReference type="OrthoDB" id="79252at2759"/>
<evidence type="ECO:0000259" key="22">
    <source>
        <dbReference type="PROSITE" id="PS50868"/>
    </source>
</evidence>
<dbReference type="FunFam" id="3.30.40.10:FF:000113">
    <property type="entry name" value="Histone-lysine N-methyltransferase"/>
    <property type="match status" value="1"/>
</dbReference>
<feature type="region of interest" description="Disordered" evidence="19">
    <location>
        <begin position="2841"/>
        <end position="2949"/>
    </location>
</feature>
<dbReference type="InterPro" id="IPR003616">
    <property type="entry name" value="Post-SET_dom"/>
</dbReference>
<dbReference type="InterPro" id="IPR006560">
    <property type="entry name" value="AWS_dom"/>
</dbReference>
<dbReference type="InterPro" id="IPR001965">
    <property type="entry name" value="Znf_PHD"/>
</dbReference>
<comment type="subcellular location">
    <subcellularLocation>
        <location evidence="2">Chromosome</location>
    </subcellularLocation>
    <subcellularLocation>
        <location evidence="1">Nucleus</location>
    </subcellularLocation>
</comment>
<evidence type="ECO:0000256" key="15">
    <source>
        <dbReference type="ARBA" id="ARBA00023159"/>
    </source>
</evidence>
<feature type="region of interest" description="Disordered" evidence="19">
    <location>
        <begin position="1136"/>
        <end position="1218"/>
    </location>
</feature>
<dbReference type="GO" id="GO:0005694">
    <property type="term" value="C:chromosome"/>
    <property type="evidence" value="ECO:0007669"/>
    <property type="project" value="UniProtKB-SubCell"/>
</dbReference>
<keyword evidence="12" id="KW-0156">Chromatin regulator</keyword>
<feature type="compositionally biased region" description="Basic and acidic residues" evidence="19">
    <location>
        <begin position="1154"/>
        <end position="1176"/>
    </location>
</feature>
<feature type="region of interest" description="Disordered" evidence="19">
    <location>
        <begin position="396"/>
        <end position="689"/>
    </location>
</feature>
<dbReference type="SMART" id="SM00317">
    <property type="entry name" value="SET"/>
    <property type="match status" value="1"/>
</dbReference>